<comment type="caution">
    <text evidence="1">The sequence shown here is derived from an EMBL/GenBank/DDBJ whole genome shotgun (WGS) entry which is preliminary data.</text>
</comment>
<name>A0A0A3A258_9PAST</name>
<evidence type="ECO:0000313" key="1">
    <source>
        <dbReference type="EMBL" id="KGQ63443.1"/>
    </source>
</evidence>
<accession>A0A0A3A258</accession>
<sequence>MIKNTAVYKDIEILQNALVNLIPYREEGYGLRQKPNVPQRSTDLLCDSVVLTVLRMYREYLGLKPKEVLKMLNSIGVQSSIWEITSIERAAVSYSHRKLSEYLCEFSAIYNIKPIEIAAIAAFFYNENFSYNDMIKMMGGDLNVAIKDFLHWILRVENIRFSFYLESVYFRETEFRHLQQKFIQTPLFDFITEENNAKADISSFVKQPLTSDKEQPNPQPADDQKIFYIPLEQEAQIEKLKIQLEQANAELKLHRKGFYILLDWYRENIESINLVGK</sequence>
<organism evidence="1 2">
    <name type="scientific">Gallibacterium anatis 4895</name>
    <dbReference type="NCBI Taxonomy" id="1396510"/>
    <lineage>
        <taxon>Bacteria</taxon>
        <taxon>Pseudomonadati</taxon>
        <taxon>Pseudomonadota</taxon>
        <taxon>Gammaproteobacteria</taxon>
        <taxon>Pasteurellales</taxon>
        <taxon>Pasteurellaceae</taxon>
        <taxon>Gallibacterium</taxon>
    </lineage>
</organism>
<dbReference type="EMBL" id="JPJQ01000008">
    <property type="protein sequence ID" value="KGQ63443.1"/>
    <property type="molecule type" value="Genomic_DNA"/>
</dbReference>
<dbReference type="RefSeq" id="WP_039162581.1">
    <property type="nucleotide sequence ID" value="NZ_JPJQ01000008.1"/>
</dbReference>
<gene>
    <name evidence="1" type="ORF">IO48_01570</name>
</gene>
<evidence type="ECO:0000313" key="2">
    <source>
        <dbReference type="Proteomes" id="UP000030554"/>
    </source>
</evidence>
<protein>
    <submittedName>
        <fullName evidence="1">Uncharacterized protein</fullName>
    </submittedName>
</protein>
<dbReference type="Proteomes" id="UP000030554">
    <property type="component" value="Unassembled WGS sequence"/>
</dbReference>
<reference evidence="1 2" key="1">
    <citation type="submission" date="2014-07" db="EMBL/GenBank/DDBJ databases">
        <title>Chaperone-usher fimbriae in a diverse selection of Gallibacterium genomes.</title>
        <authorList>
            <person name="Kudirkiene E."/>
            <person name="Bager R.J."/>
            <person name="Johnson T.J."/>
            <person name="Bojesen A.M."/>
        </authorList>
    </citation>
    <scope>NUCLEOTIDE SEQUENCE [LARGE SCALE GENOMIC DNA]</scope>
    <source>
        <strain evidence="1 2">4895</strain>
    </source>
</reference>
<dbReference type="AlphaFoldDB" id="A0A0A3A258"/>
<proteinExistence type="predicted"/>